<dbReference type="PANTHER" id="PTHR37512:SF1">
    <property type="entry name" value="NADR_TTD14 AAA DOMAIN-CONTAINING PROTEIN"/>
    <property type="match status" value="1"/>
</dbReference>
<feature type="domain" description="NadR/Ttd14 AAA" evidence="2">
    <location>
        <begin position="222"/>
        <end position="389"/>
    </location>
</feature>
<feature type="domain" description="Cytidyltransferase-like" evidence="1">
    <location>
        <begin position="71"/>
        <end position="201"/>
    </location>
</feature>
<reference evidence="3 4" key="1">
    <citation type="submission" date="2016-06" db="EMBL/GenBank/DDBJ databases">
        <authorList>
            <person name="Kjaerup R.B."/>
            <person name="Dalgaard T.S."/>
            <person name="Juul-Madsen H.R."/>
        </authorList>
    </citation>
    <scope>NUCLEOTIDE SEQUENCE [LARGE SCALE GENOMIC DNA]</scope>
    <source>
        <strain evidence="3 4">DSM 43904</strain>
    </source>
</reference>
<dbReference type="InterPro" id="IPR052735">
    <property type="entry name" value="NAD_biosynth-regulator"/>
</dbReference>
<evidence type="ECO:0000313" key="3">
    <source>
        <dbReference type="EMBL" id="SCG42633.1"/>
    </source>
</evidence>
<dbReference type="Pfam" id="PF01467">
    <property type="entry name" value="CTP_transf_like"/>
    <property type="match status" value="1"/>
</dbReference>
<dbReference type="Gene3D" id="3.40.50.300">
    <property type="entry name" value="P-loop containing nucleotide triphosphate hydrolases"/>
    <property type="match status" value="1"/>
</dbReference>
<dbReference type="InterPro" id="IPR038727">
    <property type="entry name" value="NadR/Ttd14_AAA_dom"/>
</dbReference>
<dbReference type="InterPro" id="IPR014729">
    <property type="entry name" value="Rossmann-like_a/b/a_fold"/>
</dbReference>
<dbReference type="SUPFAM" id="SSF52374">
    <property type="entry name" value="Nucleotidylyl transferase"/>
    <property type="match status" value="1"/>
</dbReference>
<keyword evidence="4" id="KW-1185">Reference proteome</keyword>
<dbReference type="EMBL" id="LT607750">
    <property type="protein sequence ID" value="SCG42633.1"/>
    <property type="molecule type" value="Genomic_DNA"/>
</dbReference>
<dbReference type="PANTHER" id="PTHR37512">
    <property type="entry name" value="TRIFUNCTIONAL NAD BIOSYNTHESIS/REGULATOR PROTEIN NADR"/>
    <property type="match status" value="1"/>
</dbReference>
<evidence type="ECO:0000259" key="1">
    <source>
        <dbReference type="Pfam" id="PF01467"/>
    </source>
</evidence>
<dbReference type="AlphaFoldDB" id="A0A1C5H9L4"/>
<dbReference type="RefSeq" id="WP_231928546.1">
    <property type="nucleotide sequence ID" value="NZ_LT607750.1"/>
</dbReference>
<evidence type="ECO:0000313" key="4">
    <source>
        <dbReference type="Proteomes" id="UP000198217"/>
    </source>
</evidence>
<dbReference type="Pfam" id="PF13521">
    <property type="entry name" value="AAA_28"/>
    <property type="match status" value="1"/>
</dbReference>
<dbReference type="SUPFAM" id="SSF52540">
    <property type="entry name" value="P-loop containing nucleoside triphosphate hydrolases"/>
    <property type="match status" value="1"/>
</dbReference>
<gene>
    <name evidence="3" type="ORF">GA0070609_1202</name>
</gene>
<dbReference type="InterPro" id="IPR004821">
    <property type="entry name" value="Cyt_trans-like"/>
</dbReference>
<dbReference type="InterPro" id="IPR027417">
    <property type="entry name" value="P-loop_NTPase"/>
</dbReference>
<dbReference type="Proteomes" id="UP000198217">
    <property type="component" value="Chromosome I"/>
</dbReference>
<dbReference type="GO" id="GO:0016779">
    <property type="term" value="F:nucleotidyltransferase activity"/>
    <property type="evidence" value="ECO:0007669"/>
    <property type="project" value="UniProtKB-KW"/>
</dbReference>
<keyword evidence="3" id="KW-0808">Transferase</keyword>
<protein>
    <submittedName>
        <fullName evidence="3">Nicotinamide-nucleotide adenylyltransferase, NadR type</fullName>
    </submittedName>
</protein>
<dbReference type="Gene3D" id="3.40.50.620">
    <property type="entry name" value="HUPs"/>
    <property type="match status" value="1"/>
</dbReference>
<organism evidence="3 4">
    <name type="scientific">Micromonospora echinaurantiaca</name>
    <dbReference type="NCBI Taxonomy" id="47857"/>
    <lineage>
        <taxon>Bacteria</taxon>
        <taxon>Bacillati</taxon>
        <taxon>Actinomycetota</taxon>
        <taxon>Actinomycetes</taxon>
        <taxon>Micromonosporales</taxon>
        <taxon>Micromonosporaceae</taxon>
        <taxon>Micromonospora</taxon>
    </lineage>
</organism>
<proteinExistence type="predicted"/>
<evidence type="ECO:0000259" key="2">
    <source>
        <dbReference type="Pfam" id="PF13521"/>
    </source>
</evidence>
<keyword evidence="3" id="KW-0548">Nucleotidyltransferase</keyword>
<accession>A0A1C5H9L4</accession>
<name>A0A1C5H9L4_9ACTN</name>
<sequence length="422" mass="45194">MTDATPRPPAAVVDGALEATPRLSAAAADGAAAARPPADRADGVADAVPVGRQRHAPGVGPAAPEFRHGMVVGKFYPPHAGHHALIEAAAARCAAVTVVAAPSRRESIPLASRLAWLREVHADTPWVRFVGRYDNHPVDYADPAVWDLHCAVFRDALGGRPVDAVFSSEAYGAELARRFDAVPVAVDPARRRVPVSGTAVRADPVGHWDQLSAPVRAWFVRRVVVVGAESTGTTTMAAALAAHFGTRWVPEYGRELTARKLARLRERDPAATVFDVSWDRDDFAEVVREQQAAEDAAARSSGPLLFCDTDARATAVWEERYLGSSSAPVRAAARRPALYLLTDHVGVPFADDGLRDGEHLRAWMTDRFRTELAGCGVPVVELTGPHERRLARAVAACEELLAVGWSLADPLVAPPDPEHLAS</sequence>